<dbReference type="AlphaFoldDB" id="A0A4P6PZE9"/>
<evidence type="ECO:0000313" key="2">
    <source>
        <dbReference type="EMBL" id="QBI51889.1"/>
    </source>
</evidence>
<dbReference type="InterPro" id="IPR010499">
    <property type="entry name" value="AraC_E-bd"/>
</dbReference>
<sequence length="170" mass="18345">MTSGPKHEVRAEQPYVAIPTKVTPREWGKAAALVTEVQDWLGAKCLSPAGPPFFRYWVIGGGDREHIMEVGAPVNGVPVGDGRVVPGTLPGGDYVTLVHKGDPERIDGAHEVLQDWAAGQGLAWIHRGTGANEVWGGRFEFYLSDPVRARKDACEVEIAYLVRNADTCAG</sequence>
<dbReference type="EMBL" id="CP036455">
    <property type="protein sequence ID" value="QBI51889.1"/>
    <property type="molecule type" value="Genomic_DNA"/>
</dbReference>
<dbReference type="SUPFAM" id="SSF55136">
    <property type="entry name" value="Probable bacterial effector-binding domain"/>
    <property type="match status" value="1"/>
</dbReference>
<dbReference type="KEGG" id="strr:EKD16_00330"/>
<accession>A0A4P6PZE9</accession>
<dbReference type="Proteomes" id="UP000292235">
    <property type="component" value="Chromosome"/>
</dbReference>
<dbReference type="RefSeq" id="WP_131096530.1">
    <property type="nucleotide sequence ID" value="NZ_CP036455.1"/>
</dbReference>
<dbReference type="SMART" id="SM00871">
    <property type="entry name" value="AraC_E_bind"/>
    <property type="match status" value="1"/>
</dbReference>
<organism evidence="2 3">
    <name type="scientific">Streptomonospora litoralis</name>
    <dbReference type="NCBI Taxonomy" id="2498135"/>
    <lineage>
        <taxon>Bacteria</taxon>
        <taxon>Bacillati</taxon>
        <taxon>Actinomycetota</taxon>
        <taxon>Actinomycetes</taxon>
        <taxon>Streptosporangiales</taxon>
        <taxon>Nocardiopsidaceae</taxon>
        <taxon>Streptomonospora</taxon>
    </lineage>
</organism>
<dbReference type="OrthoDB" id="64208at2"/>
<evidence type="ECO:0000259" key="1">
    <source>
        <dbReference type="SMART" id="SM00871"/>
    </source>
</evidence>
<proteinExistence type="predicted"/>
<name>A0A4P6PZE9_9ACTN</name>
<reference evidence="2 3" key="1">
    <citation type="submission" date="2019-02" db="EMBL/GenBank/DDBJ databases">
        <authorList>
            <person name="Khodamoradi S."/>
            <person name="Hahnke R.L."/>
            <person name="Kaempfer P."/>
            <person name="Schumann P."/>
            <person name="Rohde M."/>
            <person name="Steinert M."/>
            <person name="Luzhetskyy A."/>
            <person name="Wink J."/>
            <person name="Ruckert C."/>
        </authorList>
    </citation>
    <scope>NUCLEOTIDE SEQUENCE [LARGE SCALE GENOMIC DNA]</scope>
    <source>
        <strain evidence="2 3">M2</strain>
    </source>
</reference>
<gene>
    <name evidence="2" type="ORF">EKD16_00330</name>
</gene>
<protein>
    <submittedName>
        <fullName evidence="2">Bacterial transcription activator, effector binding domain</fullName>
    </submittedName>
</protein>
<dbReference type="InterPro" id="IPR011256">
    <property type="entry name" value="Reg_factor_effector_dom_sf"/>
</dbReference>
<dbReference type="Gene3D" id="3.20.80.10">
    <property type="entry name" value="Regulatory factor, effector binding domain"/>
    <property type="match status" value="1"/>
</dbReference>
<evidence type="ECO:0000313" key="3">
    <source>
        <dbReference type="Proteomes" id="UP000292235"/>
    </source>
</evidence>
<feature type="domain" description="AraC effector-binding" evidence="1">
    <location>
        <begin position="3"/>
        <end position="163"/>
    </location>
</feature>
<keyword evidence="3" id="KW-1185">Reference proteome</keyword>